<accession>A0ABD1GYK2</accession>
<name>A0ABD1GYK2_SALDI</name>
<organism evidence="1 2">
    <name type="scientific">Salvia divinorum</name>
    <name type="common">Maria pastora</name>
    <name type="synonym">Diviner's sage</name>
    <dbReference type="NCBI Taxonomy" id="28513"/>
    <lineage>
        <taxon>Eukaryota</taxon>
        <taxon>Viridiplantae</taxon>
        <taxon>Streptophyta</taxon>
        <taxon>Embryophyta</taxon>
        <taxon>Tracheophyta</taxon>
        <taxon>Spermatophyta</taxon>
        <taxon>Magnoliopsida</taxon>
        <taxon>eudicotyledons</taxon>
        <taxon>Gunneridae</taxon>
        <taxon>Pentapetalae</taxon>
        <taxon>asterids</taxon>
        <taxon>lamiids</taxon>
        <taxon>Lamiales</taxon>
        <taxon>Lamiaceae</taxon>
        <taxon>Nepetoideae</taxon>
        <taxon>Mentheae</taxon>
        <taxon>Salviinae</taxon>
        <taxon>Salvia</taxon>
        <taxon>Salvia subgen. Calosphace</taxon>
    </lineage>
</organism>
<gene>
    <name evidence="1" type="ORF">AAHA92_17373</name>
</gene>
<reference evidence="1 2" key="1">
    <citation type="submission" date="2024-06" db="EMBL/GenBank/DDBJ databases">
        <title>A chromosome level genome sequence of Diviner's sage (Salvia divinorum).</title>
        <authorList>
            <person name="Ford S.A."/>
            <person name="Ro D.-K."/>
            <person name="Ness R.W."/>
            <person name="Phillips M.A."/>
        </authorList>
    </citation>
    <scope>NUCLEOTIDE SEQUENCE [LARGE SCALE GENOMIC DNA]</scope>
    <source>
        <strain evidence="1">SAF-2024a</strain>
        <tissue evidence="1">Leaf</tissue>
    </source>
</reference>
<keyword evidence="2" id="KW-1185">Reference proteome</keyword>
<comment type="caution">
    <text evidence="1">The sequence shown here is derived from an EMBL/GenBank/DDBJ whole genome shotgun (WGS) entry which is preliminary data.</text>
</comment>
<evidence type="ECO:0000313" key="1">
    <source>
        <dbReference type="EMBL" id="KAL1549244.1"/>
    </source>
</evidence>
<proteinExistence type="predicted"/>
<dbReference type="EMBL" id="JBEAFC010000007">
    <property type="protein sequence ID" value="KAL1549244.1"/>
    <property type="molecule type" value="Genomic_DNA"/>
</dbReference>
<sequence>MSNRKTPSELRGELLKKMNLLEGSDDSGTSTGFMRNADGAVSEINKNDPLKAVRFRRMDEHFSVTKTNSNDKHEVQNSWYVIHITTWL</sequence>
<evidence type="ECO:0000313" key="2">
    <source>
        <dbReference type="Proteomes" id="UP001567538"/>
    </source>
</evidence>
<dbReference type="AlphaFoldDB" id="A0ABD1GYK2"/>
<dbReference type="Proteomes" id="UP001567538">
    <property type="component" value="Unassembled WGS sequence"/>
</dbReference>
<protein>
    <submittedName>
        <fullName evidence="1">Uncharacterized protein</fullName>
    </submittedName>
</protein>